<feature type="non-terminal residue" evidence="8">
    <location>
        <position position="213"/>
    </location>
</feature>
<comment type="subcellular location">
    <subcellularLocation>
        <location evidence="6">Cell membrane</location>
        <topology evidence="6">Multi-pass membrane protein</topology>
    </subcellularLocation>
    <subcellularLocation>
        <location evidence="1">Membrane</location>
        <topology evidence="1">Multi-pass membrane protein</topology>
    </subcellularLocation>
</comment>
<dbReference type="InterPro" id="IPR001626">
    <property type="entry name" value="ABC_TroCD"/>
</dbReference>
<protein>
    <submittedName>
        <fullName evidence="8">Metal ABC transporter permease</fullName>
    </submittedName>
</protein>
<organism evidence="8 9">
    <name type="scientific">Candidatus Dojkabacteria bacterium</name>
    <dbReference type="NCBI Taxonomy" id="2099670"/>
    <lineage>
        <taxon>Bacteria</taxon>
        <taxon>Candidatus Dojkabacteria</taxon>
    </lineage>
</organism>
<comment type="similarity">
    <text evidence="2 6">Belongs to the ABC-3 integral membrane protein family.</text>
</comment>
<evidence type="ECO:0000256" key="4">
    <source>
        <dbReference type="ARBA" id="ARBA00022989"/>
    </source>
</evidence>
<accession>A0A955I7U8</accession>
<feature type="transmembrane region" description="Helical" evidence="7">
    <location>
        <begin position="66"/>
        <end position="83"/>
    </location>
</feature>
<name>A0A955I7U8_9BACT</name>
<reference evidence="8" key="1">
    <citation type="submission" date="2020-04" db="EMBL/GenBank/DDBJ databases">
        <authorList>
            <person name="Zhang T."/>
        </authorList>
    </citation>
    <scope>NUCLEOTIDE SEQUENCE</scope>
    <source>
        <strain evidence="8">HKST-UBA15</strain>
    </source>
</reference>
<evidence type="ECO:0000256" key="7">
    <source>
        <dbReference type="SAM" id="Phobius"/>
    </source>
</evidence>
<dbReference type="AlphaFoldDB" id="A0A955I7U8"/>
<feature type="transmembrane region" description="Helical" evidence="7">
    <location>
        <begin position="95"/>
        <end position="116"/>
    </location>
</feature>
<keyword evidence="4 7" id="KW-1133">Transmembrane helix</keyword>
<evidence type="ECO:0000313" key="8">
    <source>
        <dbReference type="EMBL" id="MCA9380111.1"/>
    </source>
</evidence>
<dbReference type="InterPro" id="IPR037294">
    <property type="entry name" value="ABC_BtuC-like"/>
</dbReference>
<evidence type="ECO:0000256" key="1">
    <source>
        <dbReference type="ARBA" id="ARBA00004141"/>
    </source>
</evidence>
<evidence type="ECO:0000256" key="2">
    <source>
        <dbReference type="ARBA" id="ARBA00008034"/>
    </source>
</evidence>
<dbReference type="PANTHER" id="PTHR30477:SF0">
    <property type="entry name" value="METAL TRANSPORT SYSTEM MEMBRANE PROTEIN TM_0125-RELATED"/>
    <property type="match status" value="1"/>
</dbReference>
<dbReference type="PANTHER" id="PTHR30477">
    <property type="entry name" value="ABC-TRANSPORTER METAL-BINDING PROTEIN"/>
    <property type="match status" value="1"/>
</dbReference>
<evidence type="ECO:0000313" key="9">
    <source>
        <dbReference type="Proteomes" id="UP000745577"/>
    </source>
</evidence>
<keyword evidence="5 7" id="KW-0472">Membrane</keyword>
<feature type="transmembrane region" description="Helical" evidence="7">
    <location>
        <begin position="175"/>
        <end position="207"/>
    </location>
</feature>
<proteinExistence type="inferred from homology"/>
<dbReference type="SUPFAM" id="SSF81345">
    <property type="entry name" value="ABC transporter involved in vitamin B12 uptake, BtuC"/>
    <property type="match status" value="1"/>
</dbReference>
<dbReference type="GO" id="GO:0010043">
    <property type="term" value="P:response to zinc ion"/>
    <property type="evidence" value="ECO:0007669"/>
    <property type="project" value="TreeGrafter"/>
</dbReference>
<dbReference type="Gene3D" id="1.10.3470.10">
    <property type="entry name" value="ABC transporter involved in vitamin B12 uptake, BtuC"/>
    <property type="match status" value="1"/>
</dbReference>
<evidence type="ECO:0000256" key="6">
    <source>
        <dbReference type="RuleBase" id="RU003943"/>
    </source>
</evidence>
<dbReference type="GO" id="GO:0043190">
    <property type="term" value="C:ATP-binding cassette (ABC) transporter complex"/>
    <property type="evidence" value="ECO:0007669"/>
    <property type="project" value="InterPro"/>
</dbReference>
<comment type="caution">
    <text evidence="8">The sequence shown here is derived from an EMBL/GenBank/DDBJ whole genome shotgun (WGS) entry which is preliminary data.</text>
</comment>
<dbReference type="EMBL" id="JAGQLL010000031">
    <property type="protein sequence ID" value="MCA9380111.1"/>
    <property type="molecule type" value="Genomic_DNA"/>
</dbReference>
<keyword evidence="6" id="KW-0813">Transport</keyword>
<evidence type="ECO:0000256" key="3">
    <source>
        <dbReference type="ARBA" id="ARBA00022692"/>
    </source>
</evidence>
<keyword evidence="3 6" id="KW-0812">Transmembrane</keyword>
<dbReference type="Pfam" id="PF00950">
    <property type="entry name" value="ABC-3"/>
    <property type="match status" value="1"/>
</dbReference>
<dbReference type="Proteomes" id="UP000745577">
    <property type="component" value="Unassembled WGS sequence"/>
</dbReference>
<sequence>MIAEIFEIFQYNFMVRAFIAGLVVSVIAPMIGFFLVVRRFSLLVDTLAHVSLVGVAGGLLFQFSPLLGAVVVSVIAGVSMDSLRRLKNVFSDSIMAIFLSGSLAITLILFSLGNGIGTTVLNYLFGSITTVTQNEIYLFLILGLIVVLTVVLFRKKLFLLSYDEDLARVNGMNTTVYNVMLMVLVGITISLSIKAIGALLIGALMVIPVASAI</sequence>
<gene>
    <name evidence="8" type="ORF">KC675_02925</name>
</gene>
<reference evidence="8" key="2">
    <citation type="journal article" date="2021" name="Microbiome">
        <title>Successional dynamics and alternative stable states in a saline activated sludge microbial community over 9 years.</title>
        <authorList>
            <person name="Wang Y."/>
            <person name="Ye J."/>
            <person name="Ju F."/>
            <person name="Liu L."/>
            <person name="Boyd J.A."/>
            <person name="Deng Y."/>
            <person name="Parks D.H."/>
            <person name="Jiang X."/>
            <person name="Yin X."/>
            <person name="Woodcroft B.J."/>
            <person name="Tyson G.W."/>
            <person name="Hugenholtz P."/>
            <person name="Polz M.F."/>
            <person name="Zhang T."/>
        </authorList>
    </citation>
    <scope>NUCLEOTIDE SEQUENCE</scope>
    <source>
        <strain evidence="8">HKST-UBA15</strain>
    </source>
</reference>
<dbReference type="GO" id="GO:0055085">
    <property type="term" value="P:transmembrane transport"/>
    <property type="evidence" value="ECO:0007669"/>
    <property type="project" value="InterPro"/>
</dbReference>
<feature type="transmembrane region" description="Helical" evidence="7">
    <location>
        <begin position="13"/>
        <end position="35"/>
    </location>
</feature>
<feature type="transmembrane region" description="Helical" evidence="7">
    <location>
        <begin position="136"/>
        <end position="154"/>
    </location>
</feature>
<evidence type="ECO:0000256" key="5">
    <source>
        <dbReference type="ARBA" id="ARBA00023136"/>
    </source>
</evidence>